<dbReference type="HOGENOM" id="CLU_008279_1_1_1"/>
<dbReference type="EMBL" id="JH604640">
    <property type="protein sequence ID" value="EHY64611.1"/>
    <property type="molecule type" value="Genomic_DNA"/>
</dbReference>
<dbReference type="PROSITE" id="PS50235">
    <property type="entry name" value="USP_3"/>
    <property type="match status" value="1"/>
</dbReference>
<dbReference type="AlphaFoldDB" id="H8ZFQ0"/>
<evidence type="ECO:0000313" key="2">
    <source>
        <dbReference type="EMBL" id="EHY64611.1"/>
    </source>
</evidence>
<dbReference type="Gene3D" id="3.30.40.10">
    <property type="entry name" value="Zinc/RING finger domain, C3HC4 (zinc finger)"/>
    <property type="match status" value="1"/>
</dbReference>
<dbReference type="PROSITE" id="PS00973">
    <property type="entry name" value="USP_2"/>
    <property type="match status" value="1"/>
</dbReference>
<dbReference type="PANTHER" id="PTHR24006">
    <property type="entry name" value="UBIQUITIN CARBOXYL-TERMINAL HYDROLASE"/>
    <property type="match status" value="1"/>
</dbReference>
<gene>
    <name evidence="2" type="ORF">NERG_02421</name>
</gene>
<dbReference type="Proteomes" id="UP000005622">
    <property type="component" value="Unassembled WGS sequence"/>
</dbReference>
<evidence type="ECO:0000259" key="1">
    <source>
        <dbReference type="PROSITE" id="PS50235"/>
    </source>
</evidence>
<dbReference type="GO" id="GO:0005634">
    <property type="term" value="C:nucleus"/>
    <property type="evidence" value="ECO:0007669"/>
    <property type="project" value="TreeGrafter"/>
</dbReference>
<name>H8ZFQ0_NEMA1</name>
<dbReference type="GO" id="GO:0016579">
    <property type="term" value="P:protein deubiquitination"/>
    <property type="evidence" value="ECO:0007669"/>
    <property type="project" value="InterPro"/>
</dbReference>
<organism evidence="2">
    <name type="scientific">Nematocida ausubeli (strain ATCC PRA-371 / ERTm2)</name>
    <name type="common">Nematode killer fungus</name>
    <dbReference type="NCBI Taxonomy" id="1913371"/>
    <lineage>
        <taxon>Eukaryota</taxon>
        <taxon>Fungi</taxon>
        <taxon>Fungi incertae sedis</taxon>
        <taxon>Microsporidia</taxon>
        <taxon>Nematocida</taxon>
    </lineage>
</organism>
<dbReference type="InterPro" id="IPR028889">
    <property type="entry name" value="USP"/>
</dbReference>
<dbReference type="GO" id="GO:0005829">
    <property type="term" value="C:cytosol"/>
    <property type="evidence" value="ECO:0007669"/>
    <property type="project" value="TreeGrafter"/>
</dbReference>
<sequence>MTCTHLDVEETIEKSSGIINKIEEAERTGMQLGCTICKSTFSQEVCIDCNSVFCRAGGHVEMHWKESWHKSYFVPQFISVSCEECAEYVVIPDIRRMTVKNSQKLPENMQGLNLNWVKGFLNLKRTCYMSSLLQSILSLKPFIKNLLEISHVLQNCKKKECILCALNRILLQMYNNSDGYVDISELLKIFWNNTPAFAKSEYQDVQEFFMFLSSQIHGSVKCTPGPEKCAIHGTFGGTFLSTIKCTCSRKEETKEPFTSISMNIFGNSLESTLERYFQEEAVSIRKECSCGNSEKYVKKVEISEVPSVLCLHLKRYQVHNKTVSKIDTIITYPEVLEVAGKIFTLFSVIMHSGEMDSGHYIAYTRRNSQWYLTNDEEIIRVSLVDLLNKPVYILFYAQNE</sequence>
<dbReference type="InterPro" id="IPR013083">
    <property type="entry name" value="Znf_RING/FYVE/PHD"/>
</dbReference>
<dbReference type="GO" id="GO:0004843">
    <property type="term" value="F:cysteine-type deubiquitinase activity"/>
    <property type="evidence" value="ECO:0007669"/>
    <property type="project" value="InterPro"/>
</dbReference>
<dbReference type="InterPro" id="IPR038765">
    <property type="entry name" value="Papain-like_cys_pep_sf"/>
</dbReference>
<feature type="domain" description="USP" evidence="1">
    <location>
        <begin position="118"/>
        <end position="399"/>
    </location>
</feature>
<dbReference type="STRING" id="944018.H8ZFQ0"/>
<dbReference type="SUPFAM" id="SSF57850">
    <property type="entry name" value="RING/U-box"/>
    <property type="match status" value="1"/>
</dbReference>
<dbReference type="InterPro" id="IPR001394">
    <property type="entry name" value="Peptidase_C19_UCH"/>
</dbReference>
<dbReference type="SUPFAM" id="SSF54001">
    <property type="entry name" value="Cysteine proteinases"/>
    <property type="match status" value="1"/>
</dbReference>
<dbReference type="PANTHER" id="PTHR24006:SF937">
    <property type="entry name" value="UBIQUITIN CARBOXYL-TERMINAL HYDROLASE"/>
    <property type="match status" value="1"/>
</dbReference>
<protein>
    <recommendedName>
        <fullName evidence="1">USP domain-containing protein</fullName>
    </recommendedName>
</protein>
<dbReference type="Gene3D" id="3.90.70.10">
    <property type="entry name" value="Cysteine proteinases"/>
    <property type="match status" value="1"/>
</dbReference>
<reference evidence="2" key="1">
    <citation type="submission" date="2011-03" db="EMBL/GenBank/DDBJ databases">
        <title>The Genome Sequence of Nematocida sp1 strain ERTm2.</title>
        <authorList>
            <consortium name="The Broad Institute Genome Sequencing Platform"/>
            <consortium name="The Broad Institute Genome Sequencing Center for Infectious Disease"/>
            <person name="Cuomo C."/>
            <person name="Troemel E."/>
            <person name="Young S.K."/>
            <person name="Zeng Q."/>
            <person name="Gargeya S."/>
            <person name="Fitzgerald M."/>
            <person name="Haas B."/>
            <person name="Abouelleil A."/>
            <person name="Alvarado L."/>
            <person name="Arachchi H.M."/>
            <person name="Berlin A."/>
            <person name="Brown A."/>
            <person name="Chapman S.B."/>
            <person name="Chen Z."/>
            <person name="Dunbar C."/>
            <person name="Freedman E."/>
            <person name="Gearin G."/>
            <person name="Gellesch M."/>
            <person name="Goldberg J."/>
            <person name="Griggs A."/>
            <person name="Gujja S."/>
            <person name="Heilman E.R."/>
            <person name="Heiman D."/>
            <person name="Howarth C."/>
            <person name="Larson L."/>
            <person name="Lui A."/>
            <person name="MacDonald P.J.P."/>
            <person name="Mehta T."/>
            <person name="Montmayeur A."/>
            <person name="Murphy C."/>
            <person name="Neiman D."/>
            <person name="Pearson M."/>
            <person name="Priest M."/>
            <person name="Roberts A."/>
            <person name="Saif S."/>
            <person name="Shea T."/>
            <person name="Shenoy N."/>
            <person name="Sisk P."/>
            <person name="Stolte C."/>
            <person name="Sykes S."/>
            <person name="White J."/>
            <person name="Yandava C."/>
            <person name="Wortman J."/>
            <person name="Nusbaum C."/>
            <person name="Birren B."/>
        </authorList>
    </citation>
    <scope>NUCLEOTIDE SEQUENCE</scope>
    <source>
        <strain evidence="2">ERTm2</strain>
    </source>
</reference>
<accession>H8ZFQ0</accession>
<proteinExistence type="predicted"/>
<dbReference type="InterPro" id="IPR018200">
    <property type="entry name" value="USP_CS"/>
</dbReference>
<dbReference type="Pfam" id="PF00443">
    <property type="entry name" value="UCH"/>
    <property type="match status" value="1"/>
</dbReference>
<dbReference type="InterPro" id="IPR050164">
    <property type="entry name" value="Peptidase_C19"/>
</dbReference>